<evidence type="ECO:0000313" key="4">
    <source>
        <dbReference type="Proteomes" id="UP000717534"/>
    </source>
</evidence>
<gene>
    <name evidence="3" type="ORF">JYU06_02150</name>
</gene>
<dbReference type="Pfam" id="PF02604">
    <property type="entry name" value="PhdYeFM_antitox"/>
    <property type="match status" value="1"/>
</dbReference>
<name>A0ABS3AU83_9BACT</name>
<organism evidence="3 4">
    <name type="scientific">Desulfotalea psychrophila</name>
    <dbReference type="NCBI Taxonomy" id="84980"/>
    <lineage>
        <taxon>Bacteria</taxon>
        <taxon>Pseudomonadati</taxon>
        <taxon>Thermodesulfobacteriota</taxon>
        <taxon>Desulfobulbia</taxon>
        <taxon>Desulfobulbales</taxon>
        <taxon>Desulfocapsaceae</taxon>
        <taxon>Desulfotalea</taxon>
    </lineage>
</organism>
<comment type="function">
    <text evidence="2">Antitoxin component of a type II toxin-antitoxin (TA) system.</text>
</comment>
<dbReference type="InterPro" id="IPR006442">
    <property type="entry name" value="Antitoxin_Phd/YefM"/>
</dbReference>
<comment type="similarity">
    <text evidence="1 2">Belongs to the phD/YefM antitoxin family.</text>
</comment>
<dbReference type="Proteomes" id="UP000717534">
    <property type="component" value="Unassembled WGS sequence"/>
</dbReference>
<keyword evidence="4" id="KW-1185">Reference proteome</keyword>
<dbReference type="InterPro" id="IPR036165">
    <property type="entry name" value="YefM-like_sf"/>
</dbReference>
<evidence type="ECO:0000256" key="1">
    <source>
        <dbReference type="ARBA" id="ARBA00009981"/>
    </source>
</evidence>
<accession>A0ABS3AU83</accession>
<sequence>MQYVTVQQARKDMSRLLDAVVGGDQVIITRRNKPVATLSSIANNNRKENIQFPDRTAFRKHLPRAKASSVQLVRQMRDEK</sequence>
<dbReference type="SUPFAM" id="SSF143120">
    <property type="entry name" value="YefM-like"/>
    <property type="match status" value="1"/>
</dbReference>
<evidence type="ECO:0000313" key="3">
    <source>
        <dbReference type="EMBL" id="MBN4068311.1"/>
    </source>
</evidence>
<proteinExistence type="inferred from homology"/>
<evidence type="ECO:0000256" key="2">
    <source>
        <dbReference type="RuleBase" id="RU362080"/>
    </source>
</evidence>
<reference evidence="3 4" key="1">
    <citation type="submission" date="2021-02" db="EMBL/GenBank/DDBJ databases">
        <title>Activity-based single-cell genomes from oceanic crustal fluid captures similar information to metagenomic and metatranscriptomic surveys with orders of magnitude less sampling.</title>
        <authorList>
            <person name="D'Angelo T.S."/>
            <person name="Orcutt B.N."/>
        </authorList>
    </citation>
    <scope>NUCLEOTIDE SEQUENCE [LARGE SCALE GENOMIC DNA]</scope>
    <source>
        <strain evidence="3">AH-315-G02</strain>
    </source>
</reference>
<dbReference type="EMBL" id="JAFITO010000010">
    <property type="protein sequence ID" value="MBN4068311.1"/>
    <property type="molecule type" value="Genomic_DNA"/>
</dbReference>
<comment type="caution">
    <text evidence="3">The sequence shown here is derived from an EMBL/GenBank/DDBJ whole genome shotgun (WGS) entry which is preliminary data.</text>
</comment>
<dbReference type="NCBIfam" id="TIGR01552">
    <property type="entry name" value="phd_fam"/>
    <property type="match status" value="1"/>
</dbReference>
<protein>
    <recommendedName>
        <fullName evidence="2">Antitoxin</fullName>
    </recommendedName>
</protein>
<dbReference type="Gene3D" id="3.40.1620.10">
    <property type="entry name" value="YefM-like domain"/>
    <property type="match status" value="1"/>
</dbReference>